<protein>
    <submittedName>
        <fullName evidence="2">MFS transporter</fullName>
    </submittedName>
</protein>
<sequence length="103" mass="10725">PFISPSTAVLAASLFLLGMATFALYPVAINLGCEGLDERFIVSATQVMLFSYSVGSVAGPVVADKFMGQVHGLLGYLFAALVATCVYMLLAASKTKQQMAAGL</sequence>
<dbReference type="SUPFAM" id="SSF103473">
    <property type="entry name" value="MFS general substrate transporter"/>
    <property type="match status" value="1"/>
</dbReference>
<keyword evidence="1" id="KW-1133">Transmembrane helix</keyword>
<dbReference type="EMBL" id="JABCMA010000419">
    <property type="protein sequence ID" value="NMR77078.1"/>
    <property type="molecule type" value="Genomic_DNA"/>
</dbReference>
<accession>A0A7Y0R0H4</accession>
<dbReference type="Proteomes" id="UP000565155">
    <property type="component" value="Unassembled WGS sequence"/>
</dbReference>
<feature type="transmembrane region" description="Helical" evidence="1">
    <location>
        <begin position="73"/>
        <end position="92"/>
    </location>
</feature>
<keyword evidence="1" id="KW-0472">Membrane</keyword>
<dbReference type="AlphaFoldDB" id="A0A7Y0R0H4"/>
<feature type="non-terminal residue" evidence="2">
    <location>
        <position position="1"/>
    </location>
</feature>
<gene>
    <name evidence="2" type="ORF">HKB35_26215</name>
</gene>
<organism evidence="2 3">
    <name type="scientific">Vibrio alginolyticus</name>
    <dbReference type="NCBI Taxonomy" id="663"/>
    <lineage>
        <taxon>Bacteria</taxon>
        <taxon>Pseudomonadati</taxon>
        <taxon>Pseudomonadota</taxon>
        <taxon>Gammaproteobacteria</taxon>
        <taxon>Vibrionales</taxon>
        <taxon>Vibrionaceae</taxon>
        <taxon>Vibrio</taxon>
    </lineage>
</organism>
<dbReference type="PANTHER" id="PTHR23521:SF2">
    <property type="entry name" value="TRANSPORTER MFS SUPERFAMILY"/>
    <property type="match status" value="1"/>
</dbReference>
<name>A0A7Y0R0H4_VIBAL</name>
<feature type="transmembrane region" description="Helical" evidence="1">
    <location>
        <begin position="6"/>
        <end position="28"/>
    </location>
</feature>
<feature type="transmembrane region" description="Helical" evidence="1">
    <location>
        <begin position="40"/>
        <end position="61"/>
    </location>
</feature>
<evidence type="ECO:0000256" key="1">
    <source>
        <dbReference type="SAM" id="Phobius"/>
    </source>
</evidence>
<comment type="caution">
    <text evidence="2">The sequence shown here is derived from an EMBL/GenBank/DDBJ whole genome shotgun (WGS) entry which is preliminary data.</text>
</comment>
<evidence type="ECO:0000313" key="3">
    <source>
        <dbReference type="Proteomes" id="UP000565155"/>
    </source>
</evidence>
<dbReference type="InterPro" id="IPR036259">
    <property type="entry name" value="MFS_trans_sf"/>
</dbReference>
<reference evidence="2 3" key="1">
    <citation type="submission" date="2020-04" db="EMBL/GenBank/DDBJ databases">
        <title>Whole-genome sequencing of Vibrio spp. from China reveals different genetic environments of blaCTX-M-14 among diverse lineages.</title>
        <authorList>
            <person name="Zheng Z."/>
            <person name="Ye L."/>
            <person name="Chen S."/>
        </authorList>
    </citation>
    <scope>NUCLEOTIDE SEQUENCE [LARGE SCALE GENOMIC DNA]</scope>
    <source>
        <strain evidence="2 3">Vb1636</strain>
    </source>
</reference>
<dbReference type="PANTHER" id="PTHR23521">
    <property type="entry name" value="TRANSPORTER MFS SUPERFAMILY"/>
    <property type="match status" value="1"/>
</dbReference>
<dbReference type="GO" id="GO:0005886">
    <property type="term" value="C:plasma membrane"/>
    <property type="evidence" value="ECO:0007669"/>
    <property type="project" value="TreeGrafter"/>
</dbReference>
<proteinExistence type="predicted"/>
<keyword evidence="1" id="KW-0812">Transmembrane</keyword>
<evidence type="ECO:0000313" key="2">
    <source>
        <dbReference type="EMBL" id="NMR77078.1"/>
    </source>
</evidence>